<evidence type="ECO:0000313" key="3">
    <source>
        <dbReference type="WBParaSite" id="TCNE_0000394201-mRNA-1"/>
    </source>
</evidence>
<sequence length="60" mass="6776">MTTRDAPDAYVENILNLTWHDDPPNFPIGSNSEIKLNDMVITSKRFEKCSGPYPMFRGSG</sequence>
<reference evidence="1 2" key="2">
    <citation type="submission" date="2018-11" db="EMBL/GenBank/DDBJ databases">
        <authorList>
            <consortium name="Pathogen Informatics"/>
        </authorList>
    </citation>
    <scope>NUCLEOTIDE SEQUENCE [LARGE SCALE GENOMIC DNA]</scope>
</reference>
<protein>
    <submittedName>
        <fullName evidence="3">Cytochrome P450</fullName>
    </submittedName>
</protein>
<proteinExistence type="predicted"/>
<dbReference type="Proteomes" id="UP000050794">
    <property type="component" value="Unassembled WGS sequence"/>
</dbReference>
<dbReference type="AlphaFoldDB" id="A0A183U622"/>
<evidence type="ECO:0000313" key="1">
    <source>
        <dbReference type="EMBL" id="VDM29659.1"/>
    </source>
</evidence>
<dbReference type="EMBL" id="UYWY01005758">
    <property type="protein sequence ID" value="VDM29659.1"/>
    <property type="molecule type" value="Genomic_DNA"/>
</dbReference>
<reference evidence="3" key="1">
    <citation type="submission" date="2016-06" db="UniProtKB">
        <authorList>
            <consortium name="WormBaseParasite"/>
        </authorList>
    </citation>
    <scope>IDENTIFICATION</scope>
</reference>
<accession>A0A183U622</accession>
<dbReference type="WBParaSite" id="TCNE_0000394201-mRNA-1">
    <property type="protein sequence ID" value="TCNE_0000394201-mRNA-1"/>
    <property type="gene ID" value="TCNE_0000394201"/>
</dbReference>
<gene>
    <name evidence="1" type="ORF">TCNE_LOCUS3942</name>
</gene>
<name>A0A183U622_TOXCA</name>
<organism evidence="2 3">
    <name type="scientific">Toxocara canis</name>
    <name type="common">Canine roundworm</name>
    <dbReference type="NCBI Taxonomy" id="6265"/>
    <lineage>
        <taxon>Eukaryota</taxon>
        <taxon>Metazoa</taxon>
        <taxon>Ecdysozoa</taxon>
        <taxon>Nematoda</taxon>
        <taxon>Chromadorea</taxon>
        <taxon>Rhabditida</taxon>
        <taxon>Spirurina</taxon>
        <taxon>Ascaridomorpha</taxon>
        <taxon>Ascaridoidea</taxon>
        <taxon>Toxocaridae</taxon>
        <taxon>Toxocara</taxon>
    </lineage>
</organism>
<keyword evidence="2" id="KW-1185">Reference proteome</keyword>
<evidence type="ECO:0000313" key="2">
    <source>
        <dbReference type="Proteomes" id="UP000050794"/>
    </source>
</evidence>